<feature type="region of interest" description="Disordered" evidence="15">
    <location>
        <begin position="280"/>
        <end position="299"/>
    </location>
</feature>
<dbReference type="SMART" id="SM00631">
    <property type="entry name" value="Zn_pept"/>
    <property type="match status" value="1"/>
</dbReference>
<protein>
    <submittedName>
        <fullName evidence="19">Peptidase M14 carboxypeptidase A domain-containing protein</fullName>
    </submittedName>
</protein>
<evidence type="ECO:0000256" key="4">
    <source>
        <dbReference type="ARBA" id="ARBA00022525"/>
    </source>
</evidence>
<reference evidence="19" key="1">
    <citation type="submission" date="2022-11" db="UniProtKB">
        <authorList>
            <consortium name="WormBaseParasite"/>
        </authorList>
    </citation>
    <scope>IDENTIFICATION</scope>
</reference>
<evidence type="ECO:0000256" key="2">
    <source>
        <dbReference type="ARBA" id="ARBA00004613"/>
    </source>
</evidence>
<comment type="similarity">
    <text evidence="3 14">Belongs to the peptidase M14 family.</text>
</comment>
<keyword evidence="5" id="KW-0121">Carboxypeptidase</keyword>
<dbReference type="FunFam" id="3.40.630.10:FF:000040">
    <property type="entry name" value="zinc carboxypeptidase"/>
    <property type="match status" value="1"/>
</dbReference>
<feature type="active site" description="Proton donor/acceptor" evidence="14">
    <location>
        <position position="392"/>
    </location>
</feature>
<evidence type="ECO:0000256" key="14">
    <source>
        <dbReference type="PROSITE-ProRule" id="PRU01379"/>
    </source>
</evidence>
<dbReference type="InterPro" id="IPR003146">
    <property type="entry name" value="M14A_act_pep"/>
</dbReference>
<comment type="cofactor">
    <cofactor evidence="1">
        <name>Zn(2+)</name>
        <dbReference type="ChEBI" id="CHEBI:29105"/>
    </cofactor>
</comment>
<dbReference type="Pfam" id="PF02244">
    <property type="entry name" value="Propep_M14"/>
    <property type="match status" value="1"/>
</dbReference>
<comment type="function">
    <text evidence="13">Involved in the digestion of the blood meal.</text>
</comment>
<evidence type="ECO:0000256" key="1">
    <source>
        <dbReference type="ARBA" id="ARBA00001947"/>
    </source>
</evidence>
<dbReference type="PANTHER" id="PTHR11705">
    <property type="entry name" value="PROTEASE FAMILY M14 CARBOXYPEPTIDASE A,B"/>
    <property type="match status" value="1"/>
</dbReference>
<evidence type="ECO:0000256" key="3">
    <source>
        <dbReference type="ARBA" id="ARBA00005988"/>
    </source>
</evidence>
<evidence type="ECO:0000256" key="5">
    <source>
        <dbReference type="ARBA" id="ARBA00022645"/>
    </source>
</evidence>
<dbReference type="SUPFAM" id="SSF53187">
    <property type="entry name" value="Zn-dependent exopeptidases"/>
    <property type="match status" value="1"/>
</dbReference>
<dbReference type="PANTHER" id="PTHR11705:SF91">
    <property type="entry name" value="FI01817P-RELATED"/>
    <property type="match status" value="1"/>
</dbReference>
<feature type="domain" description="Peptidase M14" evidence="17">
    <location>
        <begin position="120"/>
        <end position="434"/>
    </location>
</feature>
<dbReference type="SUPFAM" id="SSF54897">
    <property type="entry name" value="Protease propeptides/inhibitors"/>
    <property type="match status" value="1"/>
</dbReference>
<sequence length="438" mass="50291">MDFSFRLFFTLLYGIVNCKEYFRGYNVDRIFVNSSQNIIKFKHWVEKFDGVDIWHIANHVPFFLDLSVSPRIQEIFDNYVNEQNFGKTVLVDDLGSIVDYPPKTKRNRRSNDQQKFSLYRYNSFSEIMKWLADLKKNYESLVDLEEIGQSFEKRPILVVKIGKSARNHVKPAVWIDAGIHSREWLSVATALYVINEFMVQYSRNESSIVNLIDRVDFHIAPVINPDGYEYSRSMNRLWRKTRSRHEILVDQKKITCVGVDANRNFDYFWGSVDDMSDDNGSCSDGYSGPSPGSEPETRSISSALRRLKPSLMAYLTLHSYGQMWLSPWGYAAYKPSNYQRQRDMALLAIDALQGVHGTPYSFGTVSDLLYPASGTSVDFAHSLNITYAYAIELRPGETGVVRQNPFRGFMQQESQIEPTGQETFAAFAALTEAILNES</sequence>
<evidence type="ECO:0000256" key="11">
    <source>
        <dbReference type="ARBA" id="ARBA00023049"/>
    </source>
</evidence>
<proteinExistence type="inferred from homology"/>
<keyword evidence="4" id="KW-0964">Secreted</keyword>
<keyword evidence="8 16" id="KW-0732">Signal</keyword>
<dbReference type="GO" id="GO:0006508">
    <property type="term" value="P:proteolysis"/>
    <property type="evidence" value="ECO:0007669"/>
    <property type="project" value="UniProtKB-KW"/>
</dbReference>
<keyword evidence="11" id="KW-0482">Metalloprotease</keyword>
<evidence type="ECO:0000256" key="10">
    <source>
        <dbReference type="ARBA" id="ARBA00022833"/>
    </source>
</evidence>
<evidence type="ECO:0000256" key="8">
    <source>
        <dbReference type="ARBA" id="ARBA00022729"/>
    </source>
</evidence>
<feature type="signal peptide" evidence="16">
    <location>
        <begin position="1"/>
        <end position="18"/>
    </location>
</feature>
<dbReference type="WBParaSite" id="nRc.2.0.1.t12137-RA">
    <property type="protein sequence ID" value="nRc.2.0.1.t12137-RA"/>
    <property type="gene ID" value="nRc.2.0.1.g12137"/>
</dbReference>
<name>A0A915IE10_ROMCU</name>
<evidence type="ECO:0000256" key="7">
    <source>
        <dbReference type="ARBA" id="ARBA00022723"/>
    </source>
</evidence>
<dbReference type="PRINTS" id="PR00765">
    <property type="entry name" value="CRBOXYPTASEA"/>
</dbReference>
<dbReference type="PROSITE" id="PS00132">
    <property type="entry name" value="CARBOXYPEPT_ZN_1"/>
    <property type="match status" value="1"/>
</dbReference>
<dbReference type="Proteomes" id="UP000887565">
    <property type="component" value="Unplaced"/>
</dbReference>
<dbReference type="Gene3D" id="3.30.70.340">
    <property type="entry name" value="Metallocarboxypeptidase-like"/>
    <property type="match status" value="1"/>
</dbReference>
<evidence type="ECO:0000256" key="16">
    <source>
        <dbReference type="SAM" id="SignalP"/>
    </source>
</evidence>
<keyword evidence="6" id="KW-0645">Protease</keyword>
<dbReference type="GO" id="GO:0008270">
    <property type="term" value="F:zinc ion binding"/>
    <property type="evidence" value="ECO:0007669"/>
    <property type="project" value="InterPro"/>
</dbReference>
<dbReference type="GO" id="GO:0005615">
    <property type="term" value="C:extracellular space"/>
    <property type="evidence" value="ECO:0007669"/>
    <property type="project" value="TreeGrafter"/>
</dbReference>
<evidence type="ECO:0000313" key="19">
    <source>
        <dbReference type="WBParaSite" id="nRc.2.0.1.t12137-RA"/>
    </source>
</evidence>
<evidence type="ECO:0000256" key="12">
    <source>
        <dbReference type="ARBA" id="ARBA00023157"/>
    </source>
</evidence>
<keyword evidence="10" id="KW-0862">Zinc</keyword>
<dbReference type="InterPro" id="IPR000834">
    <property type="entry name" value="Peptidase_M14"/>
</dbReference>
<evidence type="ECO:0000256" key="9">
    <source>
        <dbReference type="ARBA" id="ARBA00022801"/>
    </source>
</evidence>
<dbReference type="Pfam" id="PF00246">
    <property type="entry name" value="Peptidase_M14"/>
    <property type="match status" value="1"/>
</dbReference>
<organism evidence="18 19">
    <name type="scientific">Romanomermis culicivorax</name>
    <name type="common">Nematode worm</name>
    <dbReference type="NCBI Taxonomy" id="13658"/>
    <lineage>
        <taxon>Eukaryota</taxon>
        <taxon>Metazoa</taxon>
        <taxon>Ecdysozoa</taxon>
        <taxon>Nematoda</taxon>
        <taxon>Enoplea</taxon>
        <taxon>Dorylaimia</taxon>
        <taxon>Mermithida</taxon>
        <taxon>Mermithoidea</taxon>
        <taxon>Mermithidae</taxon>
        <taxon>Romanomermis</taxon>
    </lineage>
</organism>
<accession>A0A915IE10</accession>
<dbReference type="CDD" id="cd03860">
    <property type="entry name" value="M14_CP_A-B_like"/>
    <property type="match status" value="1"/>
</dbReference>
<dbReference type="OMA" id="EGQPIKM"/>
<dbReference type="GO" id="GO:0004181">
    <property type="term" value="F:metallocarboxypeptidase activity"/>
    <property type="evidence" value="ECO:0007669"/>
    <property type="project" value="InterPro"/>
</dbReference>
<keyword evidence="7" id="KW-0479">Metal-binding</keyword>
<evidence type="ECO:0000259" key="17">
    <source>
        <dbReference type="PROSITE" id="PS52035"/>
    </source>
</evidence>
<keyword evidence="18" id="KW-1185">Reference proteome</keyword>
<evidence type="ECO:0000256" key="6">
    <source>
        <dbReference type="ARBA" id="ARBA00022670"/>
    </source>
</evidence>
<dbReference type="AlphaFoldDB" id="A0A915IE10"/>
<keyword evidence="9" id="KW-0378">Hydrolase</keyword>
<evidence type="ECO:0000256" key="15">
    <source>
        <dbReference type="SAM" id="MobiDB-lite"/>
    </source>
</evidence>
<dbReference type="PROSITE" id="PS52035">
    <property type="entry name" value="PEPTIDASE_M14"/>
    <property type="match status" value="1"/>
</dbReference>
<comment type="subcellular location">
    <subcellularLocation>
        <location evidence="2">Secreted</location>
    </subcellularLocation>
</comment>
<dbReference type="InterPro" id="IPR057246">
    <property type="entry name" value="CARBOXYPEPT_ZN_1"/>
</dbReference>
<dbReference type="InterPro" id="IPR036990">
    <property type="entry name" value="M14A-like_propep"/>
</dbReference>
<dbReference type="Gene3D" id="3.40.630.10">
    <property type="entry name" value="Zn peptidases"/>
    <property type="match status" value="1"/>
</dbReference>
<evidence type="ECO:0000256" key="13">
    <source>
        <dbReference type="ARBA" id="ARBA00057299"/>
    </source>
</evidence>
<feature type="chain" id="PRO_5036905803" evidence="16">
    <location>
        <begin position="19"/>
        <end position="438"/>
    </location>
</feature>
<keyword evidence="12" id="KW-1015">Disulfide bond</keyword>
<evidence type="ECO:0000313" key="18">
    <source>
        <dbReference type="Proteomes" id="UP000887565"/>
    </source>
</evidence>